<dbReference type="EMBL" id="CP060636">
    <property type="protein sequence ID" value="QNM10958.1"/>
    <property type="molecule type" value="Genomic_DNA"/>
</dbReference>
<sequence length="148" mass="17524">MEKKTLNKLLENALKTDCIQIIYELLKLNPEGEELINDWYEKNDQKRKEEAQDAEFINLWDERILPTVMAFNEYGGGDYREEDDAIFLLWELSKMGKEKNISWNARKMVMDSMMEQYAIGNSGFEDMLYEIASGFCDTEEEIVYFEEL</sequence>
<reference evidence="1 2" key="1">
    <citation type="submission" date="2020-08" db="EMBL/GenBank/DDBJ databases">
        <authorList>
            <person name="Liu C."/>
            <person name="Sun Q."/>
        </authorList>
    </citation>
    <scope>NUCLEOTIDE SEQUENCE [LARGE SCALE GENOMIC DNA]</scope>
    <source>
        <strain evidence="1 2">NSJ-61</strain>
    </source>
</reference>
<accession>A0A7G9GJH6</accession>
<name>A0A7G9GJH6_9FIRM</name>
<dbReference type="Proteomes" id="UP000515856">
    <property type="component" value="Chromosome"/>
</dbReference>
<keyword evidence="2" id="KW-1185">Reference proteome</keyword>
<gene>
    <name evidence="1" type="ORF">H9Q80_11785</name>
</gene>
<dbReference type="RefSeq" id="WP_117453292.1">
    <property type="nucleotide sequence ID" value="NZ_CP060636.1"/>
</dbReference>
<dbReference type="AlphaFoldDB" id="A0A7G9GJH6"/>
<organism evidence="1 2">
    <name type="scientific">[Eubacterium] hominis</name>
    <dbReference type="NCBI Taxonomy" id="2764325"/>
    <lineage>
        <taxon>Bacteria</taxon>
        <taxon>Bacillati</taxon>
        <taxon>Bacillota</taxon>
        <taxon>Erysipelotrichia</taxon>
        <taxon>Erysipelotrichales</taxon>
        <taxon>Erysipelotrichaceae</taxon>
        <taxon>Amedibacillus</taxon>
    </lineage>
</organism>
<proteinExistence type="predicted"/>
<protein>
    <submittedName>
        <fullName evidence="1">Uncharacterized protein</fullName>
    </submittedName>
</protein>
<evidence type="ECO:0000313" key="2">
    <source>
        <dbReference type="Proteomes" id="UP000515856"/>
    </source>
</evidence>
<evidence type="ECO:0000313" key="1">
    <source>
        <dbReference type="EMBL" id="QNM10958.1"/>
    </source>
</evidence>
<dbReference type="KEGG" id="ehn:H9Q80_11785"/>